<dbReference type="EMBL" id="HBDV01000185">
    <property type="protein sequence ID" value="CAD8215845.1"/>
    <property type="molecule type" value="Transcribed_RNA"/>
</dbReference>
<dbReference type="EC" id="5.2.1.8" evidence="2 5"/>
<comment type="catalytic activity">
    <reaction evidence="1 5">
        <text>[protein]-peptidylproline (omega=180) = [protein]-peptidylproline (omega=0)</text>
        <dbReference type="Rhea" id="RHEA:16237"/>
        <dbReference type="Rhea" id="RHEA-COMP:10747"/>
        <dbReference type="Rhea" id="RHEA-COMP:10748"/>
        <dbReference type="ChEBI" id="CHEBI:83833"/>
        <dbReference type="ChEBI" id="CHEBI:83834"/>
        <dbReference type="EC" id="5.2.1.8"/>
    </reaction>
</comment>
<accession>A0A7R9SV02</accession>
<evidence type="ECO:0000256" key="5">
    <source>
        <dbReference type="PROSITE-ProRule" id="PRU00277"/>
    </source>
</evidence>
<evidence type="ECO:0000256" key="4">
    <source>
        <dbReference type="ARBA" id="ARBA00023235"/>
    </source>
</evidence>
<keyword evidence="3 5" id="KW-0697">Rotamase</keyword>
<dbReference type="GO" id="GO:0003755">
    <property type="term" value="F:peptidyl-prolyl cis-trans isomerase activity"/>
    <property type="evidence" value="ECO:0007669"/>
    <property type="project" value="UniProtKB-KW"/>
</dbReference>
<dbReference type="InterPro" id="IPR046357">
    <property type="entry name" value="PPIase_dom_sf"/>
</dbReference>
<dbReference type="PANTHER" id="PTHR43811:SF17">
    <property type="entry name" value="PEPTIDYL-PROLYL CIS-TRANS ISOMERASE FKBP16-3, CHLOROPLASTIC"/>
    <property type="match status" value="1"/>
</dbReference>
<organism evidence="7">
    <name type="scientific">Polyblepharides amylifera</name>
    <dbReference type="NCBI Taxonomy" id="1486889"/>
    <lineage>
        <taxon>Eukaryota</taxon>
        <taxon>Viridiplantae</taxon>
        <taxon>Chlorophyta</taxon>
        <taxon>Pyramimonadophyceae</taxon>
        <taxon>Pyramimonadales</taxon>
        <taxon>Polyblepharidaceae</taxon>
        <taxon>Polyblepharides</taxon>
    </lineage>
</organism>
<evidence type="ECO:0000256" key="2">
    <source>
        <dbReference type="ARBA" id="ARBA00013194"/>
    </source>
</evidence>
<dbReference type="Gene3D" id="3.10.50.40">
    <property type="match status" value="1"/>
</dbReference>
<dbReference type="SUPFAM" id="SSF54534">
    <property type="entry name" value="FKBP-like"/>
    <property type="match status" value="1"/>
</dbReference>
<dbReference type="PANTHER" id="PTHR43811">
    <property type="entry name" value="FKBP-TYPE PEPTIDYL-PROLYL CIS-TRANS ISOMERASE FKPA"/>
    <property type="match status" value="1"/>
</dbReference>
<feature type="domain" description="PPIase FKBP-type" evidence="6">
    <location>
        <begin position="127"/>
        <end position="228"/>
    </location>
</feature>
<dbReference type="InterPro" id="IPR001179">
    <property type="entry name" value="PPIase_FKBP_dom"/>
</dbReference>
<name>A0A7R9SV02_9CHLO</name>
<protein>
    <recommendedName>
        <fullName evidence="2 5">peptidylprolyl isomerase</fullName>
        <ecNumber evidence="2 5">5.2.1.8</ecNumber>
    </recommendedName>
</protein>
<evidence type="ECO:0000313" key="7">
    <source>
        <dbReference type="EMBL" id="CAD8215845.1"/>
    </source>
</evidence>
<evidence type="ECO:0000256" key="1">
    <source>
        <dbReference type="ARBA" id="ARBA00000971"/>
    </source>
</evidence>
<dbReference type="PROSITE" id="PS50059">
    <property type="entry name" value="FKBP_PPIASE"/>
    <property type="match status" value="1"/>
</dbReference>
<sequence>MVVASAMCSISSVAMLNRANVKVTPTSRASVIGTTGKVSRCGLKVWASSQASEVHDSRRQLLVSLACAPLAALAPQMPGAALAAAPVSVLCDAECETFLAAAEMVTLANGLQYKDIVKGTGPQPAQGVQFLVDWVAMVKNPKDGSMFVFDDTRAKGKPMEIRVFDNPEISDLIVGLNEGIKSMKVGGIRRIYVPGPLAFPKGLASAPGRPRVAPLSEVVFDVQVLYIPGMEEEEDEDYVLDVNAMSED</sequence>
<evidence type="ECO:0000256" key="3">
    <source>
        <dbReference type="ARBA" id="ARBA00023110"/>
    </source>
</evidence>
<proteinExistence type="predicted"/>
<gene>
    <name evidence="7" type="ORF">PAMY1081_LOCUS119</name>
</gene>
<keyword evidence="4 5" id="KW-0413">Isomerase</keyword>
<dbReference type="Pfam" id="PF00254">
    <property type="entry name" value="FKBP_C"/>
    <property type="match status" value="1"/>
</dbReference>
<evidence type="ECO:0000259" key="6">
    <source>
        <dbReference type="PROSITE" id="PS50059"/>
    </source>
</evidence>
<reference evidence="7" key="1">
    <citation type="submission" date="2021-01" db="EMBL/GenBank/DDBJ databases">
        <authorList>
            <person name="Corre E."/>
            <person name="Pelletier E."/>
            <person name="Niang G."/>
            <person name="Scheremetjew M."/>
            <person name="Finn R."/>
            <person name="Kale V."/>
            <person name="Holt S."/>
            <person name="Cochrane G."/>
            <person name="Meng A."/>
            <person name="Brown T."/>
            <person name="Cohen L."/>
        </authorList>
    </citation>
    <scope>NUCLEOTIDE SEQUENCE</scope>
    <source>
        <strain evidence="7">CCMP720</strain>
    </source>
</reference>
<dbReference type="AlphaFoldDB" id="A0A7R9SV02"/>